<keyword evidence="3" id="KW-1185">Reference proteome</keyword>
<comment type="caution">
    <text evidence="2">The sequence shown here is derived from an EMBL/GenBank/DDBJ whole genome shotgun (WGS) entry which is preliminary data.</text>
</comment>
<dbReference type="RefSeq" id="WP_379748884.1">
    <property type="nucleotide sequence ID" value="NZ_JBHTCP010000015.1"/>
</dbReference>
<dbReference type="PROSITE" id="PS50965">
    <property type="entry name" value="NERD"/>
    <property type="match status" value="1"/>
</dbReference>
<protein>
    <submittedName>
        <fullName evidence="2">Nuclease-related domain-containing protein</fullName>
    </submittedName>
</protein>
<dbReference type="InterPro" id="IPR011528">
    <property type="entry name" value="NERD"/>
</dbReference>
<sequence>MHKKRADIEEDLARSLAGYRGEQALHYDFQFLKQNHYSVLEDLRLENENGDFFQIDCLLLSPSYLLILEAKNMSGSILFDQHTRHIIHNKNGLERSYSDPLLQVQRQRIQLEKWLKQQKFPFVPVITQVVISNSDTRYDATSNHHFVYQNVTSRLNLPNRTAEFESAHTDEVLSAKLIKQIAKSLIKRSTPYNPDLMHWYELKLSDLILGVFCPNADCPSVRDPMFKVNSGWRCPFCLAFSRDAHLTALKDYVLLVGDEISNSHFRDFARMESVFTASRLLKQLSLPSSGAKKNRKYKLSLPKS</sequence>
<gene>
    <name evidence="2" type="ORF">ACFQPF_09280</name>
</gene>
<feature type="domain" description="NERD" evidence="1">
    <location>
        <begin position="17"/>
        <end position="134"/>
    </location>
</feature>
<evidence type="ECO:0000259" key="1">
    <source>
        <dbReference type="PROSITE" id="PS50965"/>
    </source>
</evidence>
<evidence type="ECO:0000313" key="3">
    <source>
        <dbReference type="Proteomes" id="UP001596549"/>
    </source>
</evidence>
<accession>A0ABW2NN25</accession>
<dbReference type="EMBL" id="JBHTCP010000015">
    <property type="protein sequence ID" value="MFC7371869.1"/>
    <property type="molecule type" value="Genomic_DNA"/>
</dbReference>
<dbReference type="Pfam" id="PF08378">
    <property type="entry name" value="NERD"/>
    <property type="match status" value="1"/>
</dbReference>
<evidence type="ECO:0000313" key="2">
    <source>
        <dbReference type="EMBL" id="MFC7371869.1"/>
    </source>
</evidence>
<name>A0ABW2NN25_9BACL</name>
<organism evidence="2 3">
    <name type="scientific">Fictibacillus iocasae</name>
    <dbReference type="NCBI Taxonomy" id="2715437"/>
    <lineage>
        <taxon>Bacteria</taxon>
        <taxon>Bacillati</taxon>
        <taxon>Bacillota</taxon>
        <taxon>Bacilli</taxon>
        <taxon>Bacillales</taxon>
        <taxon>Fictibacillaceae</taxon>
        <taxon>Fictibacillus</taxon>
    </lineage>
</organism>
<dbReference type="Proteomes" id="UP001596549">
    <property type="component" value="Unassembled WGS sequence"/>
</dbReference>
<reference evidence="3" key="1">
    <citation type="journal article" date="2019" name="Int. J. Syst. Evol. Microbiol.">
        <title>The Global Catalogue of Microorganisms (GCM) 10K type strain sequencing project: providing services to taxonomists for standard genome sequencing and annotation.</title>
        <authorList>
            <consortium name="The Broad Institute Genomics Platform"/>
            <consortium name="The Broad Institute Genome Sequencing Center for Infectious Disease"/>
            <person name="Wu L."/>
            <person name="Ma J."/>
        </authorList>
    </citation>
    <scope>NUCLEOTIDE SEQUENCE [LARGE SCALE GENOMIC DNA]</scope>
    <source>
        <strain evidence="3">NBRC 106396</strain>
    </source>
</reference>
<proteinExistence type="predicted"/>